<organism evidence="2 3">
    <name type="scientific">Serratia odorifera</name>
    <dbReference type="NCBI Taxonomy" id="618"/>
    <lineage>
        <taxon>Bacteria</taxon>
        <taxon>Pseudomonadati</taxon>
        <taxon>Pseudomonadota</taxon>
        <taxon>Gammaproteobacteria</taxon>
        <taxon>Enterobacterales</taxon>
        <taxon>Yersiniaceae</taxon>
        <taxon>Serratia</taxon>
    </lineage>
</organism>
<keyword evidence="1" id="KW-0812">Transmembrane</keyword>
<keyword evidence="1" id="KW-1133">Transmembrane helix</keyword>
<feature type="transmembrane region" description="Helical" evidence="1">
    <location>
        <begin position="6"/>
        <end position="25"/>
    </location>
</feature>
<reference evidence="2 3" key="1">
    <citation type="submission" date="2018-12" db="EMBL/GenBank/DDBJ databases">
        <authorList>
            <consortium name="Pathogen Informatics"/>
        </authorList>
    </citation>
    <scope>NUCLEOTIDE SEQUENCE [LARGE SCALE GENOMIC DNA]</scope>
    <source>
        <strain evidence="2 3">NCTC11214</strain>
    </source>
</reference>
<gene>
    <name evidence="2" type="ORF">NCTC11214_00937</name>
</gene>
<evidence type="ECO:0000313" key="2">
    <source>
        <dbReference type="EMBL" id="VDZ53067.1"/>
    </source>
</evidence>
<evidence type="ECO:0000256" key="1">
    <source>
        <dbReference type="SAM" id="Phobius"/>
    </source>
</evidence>
<name>A0A3S4DEC2_SEROD</name>
<evidence type="ECO:0000313" key="3">
    <source>
        <dbReference type="Proteomes" id="UP000281391"/>
    </source>
</evidence>
<proteinExistence type="predicted"/>
<dbReference type="AlphaFoldDB" id="A0A3S4DEC2"/>
<keyword evidence="1" id="KW-0472">Membrane</keyword>
<accession>A0A3S4DEC2</accession>
<dbReference type="KEGG" id="sof:NCTC11214_00937"/>
<dbReference type="Proteomes" id="UP000281391">
    <property type="component" value="Chromosome"/>
</dbReference>
<sequence>MSFIDWILAGIAVGLIVGALMKMFGKKKKDQ</sequence>
<protein>
    <submittedName>
        <fullName evidence="2">Uncharacterized protein</fullName>
    </submittedName>
</protein>
<dbReference type="EMBL" id="LR134117">
    <property type="protein sequence ID" value="VDZ53067.1"/>
    <property type="molecule type" value="Genomic_DNA"/>
</dbReference>